<evidence type="ECO:0000256" key="3">
    <source>
        <dbReference type="ARBA" id="ARBA00022679"/>
    </source>
</evidence>
<organism evidence="7 8">
    <name type="scientific">Methanorbis furvi</name>
    <dbReference type="NCBI Taxonomy" id="3028299"/>
    <lineage>
        <taxon>Archaea</taxon>
        <taxon>Methanobacteriati</taxon>
        <taxon>Methanobacteriota</taxon>
        <taxon>Stenosarchaea group</taxon>
        <taxon>Methanomicrobia</taxon>
        <taxon>Methanomicrobiales</taxon>
        <taxon>Methanocorpusculaceae</taxon>
        <taxon>Methanorbis</taxon>
    </lineage>
</organism>
<feature type="domain" description="SAM-dependent methyltransferase TRM5/TYW2-type" evidence="6">
    <location>
        <begin position="68"/>
        <end position="304"/>
    </location>
</feature>
<dbReference type="EMBL" id="JAWDKA010000015">
    <property type="protein sequence ID" value="MDV0442624.1"/>
    <property type="molecule type" value="Genomic_DNA"/>
</dbReference>
<keyword evidence="5" id="KW-0819">tRNA processing</keyword>
<accession>A0AAE4SB47</accession>
<dbReference type="PROSITE" id="PS51684">
    <property type="entry name" value="SAM_MT_TRM5_TYW2"/>
    <property type="match status" value="1"/>
</dbReference>
<dbReference type="CDD" id="cd02440">
    <property type="entry name" value="AdoMet_MTases"/>
    <property type="match status" value="1"/>
</dbReference>
<dbReference type="GO" id="GO:0002939">
    <property type="term" value="P:tRNA N1-guanine methylation"/>
    <property type="evidence" value="ECO:0007669"/>
    <property type="project" value="TreeGrafter"/>
</dbReference>
<dbReference type="InterPro" id="IPR056743">
    <property type="entry name" value="TRM5-TYW2-like_MTfase"/>
</dbReference>
<dbReference type="GO" id="GO:0005737">
    <property type="term" value="C:cytoplasm"/>
    <property type="evidence" value="ECO:0007669"/>
    <property type="project" value="TreeGrafter"/>
</dbReference>
<dbReference type="InterPro" id="IPR040601">
    <property type="entry name" value="Trm5a/b_N"/>
</dbReference>
<reference evidence="7" key="1">
    <citation type="submission" date="2023-06" db="EMBL/GenBank/DDBJ databases">
        <title>Genome sequence of Methancorpusculaceae sp. Ag1.</title>
        <authorList>
            <person name="Protasov E."/>
            <person name="Platt K."/>
            <person name="Poehlein A."/>
            <person name="Daniel R."/>
            <person name="Brune A."/>
        </authorList>
    </citation>
    <scope>NUCLEOTIDE SEQUENCE</scope>
    <source>
        <strain evidence="7">Ag1</strain>
    </source>
</reference>
<evidence type="ECO:0000256" key="1">
    <source>
        <dbReference type="ARBA" id="ARBA00022490"/>
    </source>
</evidence>
<keyword evidence="1" id="KW-0963">Cytoplasm</keyword>
<gene>
    <name evidence="7" type="ORF">McpAg1_18820</name>
</gene>
<dbReference type="AlphaFoldDB" id="A0AAE4SB47"/>
<keyword evidence="3" id="KW-0808">Transferase</keyword>
<dbReference type="RefSeq" id="WP_338095047.1">
    <property type="nucleotide sequence ID" value="NZ_JAWDKA010000015.1"/>
</dbReference>
<evidence type="ECO:0000313" key="8">
    <source>
        <dbReference type="Proteomes" id="UP001273136"/>
    </source>
</evidence>
<dbReference type="Gene3D" id="3.40.50.150">
    <property type="entry name" value="Vaccinia Virus protein VP39"/>
    <property type="match status" value="1"/>
</dbReference>
<dbReference type="GO" id="GO:0008175">
    <property type="term" value="F:tRNA methyltransferase activity"/>
    <property type="evidence" value="ECO:0007669"/>
    <property type="project" value="TreeGrafter"/>
</dbReference>
<evidence type="ECO:0000259" key="6">
    <source>
        <dbReference type="PROSITE" id="PS51684"/>
    </source>
</evidence>
<keyword evidence="8" id="KW-1185">Reference proteome</keyword>
<dbReference type="InterPro" id="IPR030382">
    <property type="entry name" value="MeTrfase_TRM5/TYW2"/>
</dbReference>
<evidence type="ECO:0000313" key="7">
    <source>
        <dbReference type="EMBL" id="MDV0442624.1"/>
    </source>
</evidence>
<dbReference type="Gene3D" id="3.30.70.2580">
    <property type="match status" value="1"/>
</dbReference>
<name>A0AAE4SB47_9EURY</name>
<dbReference type="Pfam" id="PF18093">
    <property type="entry name" value="Trm5_N"/>
    <property type="match status" value="1"/>
</dbReference>
<dbReference type="Proteomes" id="UP001273136">
    <property type="component" value="Unassembled WGS sequence"/>
</dbReference>
<evidence type="ECO:0000256" key="4">
    <source>
        <dbReference type="ARBA" id="ARBA00022691"/>
    </source>
</evidence>
<protein>
    <recommendedName>
        <fullName evidence="6">SAM-dependent methyltransferase TRM5/TYW2-type domain-containing protein</fullName>
    </recommendedName>
</protein>
<dbReference type="InterPro" id="IPR029063">
    <property type="entry name" value="SAM-dependent_MTases_sf"/>
</dbReference>
<keyword evidence="2" id="KW-0489">Methyltransferase</keyword>
<dbReference type="PANTHER" id="PTHR23245">
    <property type="entry name" value="TRNA METHYLTRANSFERASE"/>
    <property type="match status" value="1"/>
</dbReference>
<comment type="caution">
    <text evidence="7">The sequence shown here is derived from an EMBL/GenBank/DDBJ whole genome shotgun (WGS) entry which is preliminary data.</text>
</comment>
<dbReference type="PANTHER" id="PTHR23245:SF36">
    <property type="entry name" value="TRNA (GUANINE(37)-N1)-METHYLTRANSFERASE"/>
    <property type="match status" value="1"/>
</dbReference>
<dbReference type="Pfam" id="PF02475">
    <property type="entry name" value="TRM5-TYW2_MTfase"/>
    <property type="match status" value="1"/>
</dbReference>
<sequence>MKEQWCLRVPVRDGEAARRNAIAEGVADRSLRPRVEDGYLLIPVLFECVGAVTAEFVENQAVEELPRHEQIGGIVVLQDDDARGAEKILAARPSAHTALFATSPVEGEFRTKTFKVLAGIDTTETMYHEYGRRMKIDLTAAYFSARLANERQRILSQMKTNEKILDMFAGVGPFPVMLGACANLVIANDLNPEAVLLMQKNIRLNHLTNVIPMLGDAKNLAEILSPMQFDRIIMNLPMDAAAFLAAAAPLTKPGTVVHLYSLVEREGEHNAEIFRVFPNAKVTEHVLRSYSPTSWHAVYDIEVS</sequence>
<keyword evidence="4" id="KW-0949">S-adenosyl-L-methionine</keyword>
<evidence type="ECO:0000256" key="5">
    <source>
        <dbReference type="ARBA" id="ARBA00022694"/>
    </source>
</evidence>
<proteinExistence type="predicted"/>
<evidence type="ECO:0000256" key="2">
    <source>
        <dbReference type="ARBA" id="ARBA00022603"/>
    </source>
</evidence>
<dbReference type="SUPFAM" id="SSF53335">
    <property type="entry name" value="S-adenosyl-L-methionine-dependent methyltransferases"/>
    <property type="match status" value="1"/>
</dbReference>